<proteinExistence type="predicted"/>
<evidence type="ECO:0000313" key="1">
    <source>
        <dbReference type="EMBL" id="SFZ97392.1"/>
    </source>
</evidence>
<sequence>MSKNTKIALAVLVSIMVWMLVLELTEVEETEFQNKTVQVIKTENPVALEKTK</sequence>
<accession>A0A1W1EBI2</accession>
<dbReference type="AlphaFoldDB" id="A0A1W1EBI2"/>
<gene>
    <name evidence="1" type="ORF">MNB_SV-5-1711</name>
</gene>
<protein>
    <submittedName>
        <fullName evidence="1">Uncharacterized protein</fullName>
    </submittedName>
</protein>
<dbReference type="EMBL" id="FPKX01000005">
    <property type="protein sequence ID" value="SFZ97392.1"/>
    <property type="molecule type" value="Genomic_DNA"/>
</dbReference>
<name>A0A1W1EBI2_9ZZZZ</name>
<reference evidence="1" key="1">
    <citation type="submission" date="2016-10" db="EMBL/GenBank/DDBJ databases">
        <authorList>
            <person name="de Groot N.N."/>
        </authorList>
    </citation>
    <scope>NUCLEOTIDE SEQUENCE</scope>
</reference>
<organism evidence="1">
    <name type="scientific">hydrothermal vent metagenome</name>
    <dbReference type="NCBI Taxonomy" id="652676"/>
    <lineage>
        <taxon>unclassified sequences</taxon>
        <taxon>metagenomes</taxon>
        <taxon>ecological metagenomes</taxon>
    </lineage>
</organism>